<protein>
    <recommendedName>
        <fullName evidence="3">C2 domain-containing protein</fullName>
    </recommendedName>
</protein>
<comment type="caution">
    <text evidence="1">The sequence shown here is derived from an EMBL/GenBank/DDBJ whole genome shotgun (WGS) entry which is preliminary data.</text>
</comment>
<gene>
    <name evidence="1" type="ORF">TIFTF001_013077</name>
</gene>
<keyword evidence="2" id="KW-1185">Reference proteome</keyword>
<dbReference type="Proteomes" id="UP001187192">
    <property type="component" value="Unassembled WGS sequence"/>
</dbReference>
<sequence length="198" mass="22564">MDYRAFDIYPTSMEDLKPQTYTLFKSKFYAVVSLITATSISRQTSPIGESHGGCKTHSWDYPMRFYADESKLQQNSIVLKIQLRRRRALCMDKDVGEIYVSLKDLYDQSLFQNGTVFISCPNNNNFGHVHMVVTSSSKYKVCFSFAFGSVFRGAVRRNISNGGASITRQLQPVARRNLVSPSAPYIGTISYHDNYEQY</sequence>
<accession>A0AA87ZX33</accession>
<evidence type="ECO:0000313" key="1">
    <source>
        <dbReference type="EMBL" id="GMN43893.1"/>
    </source>
</evidence>
<dbReference type="PANTHER" id="PTHR32246">
    <property type="entry name" value="INGRESSION PROTEIN FIC1"/>
    <property type="match status" value="1"/>
</dbReference>
<organism evidence="1 2">
    <name type="scientific">Ficus carica</name>
    <name type="common">Common fig</name>
    <dbReference type="NCBI Taxonomy" id="3494"/>
    <lineage>
        <taxon>Eukaryota</taxon>
        <taxon>Viridiplantae</taxon>
        <taxon>Streptophyta</taxon>
        <taxon>Embryophyta</taxon>
        <taxon>Tracheophyta</taxon>
        <taxon>Spermatophyta</taxon>
        <taxon>Magnoliopsida</taxon>
        <taxon>eudicotyledons</taxon>
        <taxon>Gunneridae</taxon>
        <taxon>Pentapetalae</taxon>
        <taxon>rosids</taxon>
        <taxon>fabids</taxon>
        <taxon>Rosales</taxon>
        <taxon>Moraceae</taxon>
        <taxon>Ficeae</taxon>
        <taxon>Ficus</taxon>
    </lineage>
</organism>
<reference evidence="1" key="1">
    <citation type="submission" date="2023-07" db="EMBL/GenBank/DDBJ databases">
        <title>draft genome sequence of fig (Ficus carica).</title>
        <authorList>
            <person name="Takahashi T."/>
            <person name="Nishimura K."/>
        </authorList>
    </citation>
    <scope>NUCLEOTIDE SEQUENCE</scope>
</reference>
<dbReference type="EMBL" id="BTGU01000017">
    <property type="protein sequence ID" value="GMN43893.1"/>
    <property type="molecule type" value="Genomic_DNA"/>
</dbReference>
<dbReference type="AlphaFoldDB" id="A0AA87ZX33"/>
<evidence type="ECO:0000313" key="2">
    <source>
        <dbReference type="Proteomes" id="UP001187192"/>
    </source>
</evidence>
<name>A0AA87ZX33_FICCA</name>
<proteinExistence type="predicted"/>
<dbReference type="PANTHER" id="PTHR32246:SF22">
    <property type="entry name" value="C2 DOMAIN-CONTAINING PROTEIN"/>
    <property type="match status" value="1"/>
</dbReference>
<evidence type="ECO:0008006" key="3">
    <source>
        <dbReference type="Google" id="ProtNLM"/>
    </source>
</evidence>